<evidence type="ECO:0000256" key="2">
    <source>
        <dbReference type="ARBA" id="ARBA00023210"/>
    </source>
</evidence>
<evidence type="ECO:0000256" key="6">
    <source>
        <dbReference type="SAM" id="MobiDB-lite"/>
    </source>
</evidence>
<dbReference type="GO" id="GO:0000917">
    <property type="term" value="P:division septum assembly"/>
    <property type="evidence" value="ECO:0007669"/>
    <property type="project" value="UniProtKB-KW"/>
</dbReference>
<dbReference type="Proteomes" id="UP000582974">
    <property type="component" value="Unassembled WGS sequence"/>
</dbReference>
<dbReference type="AlphaFoldDB" id="A0A838A717"/>
<evidence type="ECO:0000256" key="3">
    <source>
        <dbReference type="ARBA" id="ARBA00023306"/>
    </source>
</evidence>
<dbReference type="PANTHER" id="PTHR35798:SF1">
    <property type="entry name" value="CELL DIVISION PROTEIN SEPF"/>
    <property type="match status" value="1"/>
</dbReference>
<evidence type="ECO:0000313" key="7">
    <source>
        <dbReference type="EMBL" id="MBA0124958.1"/>
    </source>
</evidence>
<protein>
    <recommendedName>
        <fullName evidence="5">Cell division protein SepF</fullName>
    </recommendedName>
</protein>
<dbReference type="GO" id="GO:0005737">
    <property type="term" value="C:cytoplasm"/>
    <property type="evidence" value="ECO:0007669"/>
    <property type="project" value="UniProtKB-SubCell"/>
</dbReference>
<gene>
    <name evidence="5 7" type="primary">sepF</name>
    <name evidence="7" type="ORF">H0B56_05320</name>
</gene>
<keyword evidence="5" id="KW-0963">Cytoplasm</keyword>
<comment type="caution">
    <text evidence="7">The sequence shown here is derived from an EMBL/GenBank/DDBJ whole genome shotgun (WGS) entry which is preliminary data.</text>
</comment>
<reference evidence="7 8" key="1">
    <citation type="submission" date="2020-07" db="EMBL/GenBank/DDBJ databases">
        <title>Genome of Haloechinothrix sp.</title>
        <authorList>
            <person name="Tang S.-K."/>
            <person name="Yang L."/>
            <person name="Zhu W.-Y."/>
        </authorList>
    </citation>
    <scope>NUCLEOTIDE SEQUENCE [LARGE SCALE GENOMIC DNA]</scope>
    <source>
        <strain evidence="7 8">YIM 98757</strain>
    </source>
</reference>
<name>A0A838A717_9PSEU</name>
<dbReference type="InterPro" id="IPR007561">
    <property type="entry name" value="Cell_div_SepF/SepF-rel"/>
</dbReference>
<comment type="subunit">
    <text evidence="5">Homodimer. Interacts with FtsZ.</text>
</comment>
<evidence type="ECO:0000256" key="1">
    <source>
        <dbReference type="ARBA" id="ARBA00022618"/>
    </source>
</evidence>
<evidence type="ECO:0000313" key="8">
    <source>
        <dbReference type="Proteomes" id="UP000582974"/>
    </source>
</evidence>
<keyword evidence="1 5" id="KW-0132">Cell division</keyword>
<dbReference type="GO" id="GO:0043093">
    <property type="term" value="P:FtsZ-dependent cytokinesis"/>
    <property type="evidence" value="ECO:0007669"/>
    <property type="project" value="UniProtKB-UniRule"/>
</dbReference>
<comment type="similarity">
    <text evidence="5">Belongs to the SepF family.</text>
</comment>
<feature type="region of interest" description="Disordered" evidence="6">
    <location>
        <begin position="46"/>
        <end position="85"/>
    </location>
</feature>
<comment type="subcellular location">
    <subcellularLocation>
        <location evidence="5">Cytoplasm</location>
    </subcellularLocation>
    <text evidence="5">Localizes to the division site, in a FtsZ-dependent manner.</text>
</comment>
<dbReference type="EMBL" id="JACCKD010000002">
    <property type="protein sequence ID" value="MBA0124958.1"/>
    <property type="molecule type" value="Genomic_DNA"/>
</dbReference>
<keyword evidence="3 5" id="KW-0131">Cell cycle</keyword>
<dbReference type="InterPro" id="IPR038594">
    <property type="entry name" value="SepF-like_sf"/>
</dbReference>
<dbReference type="HAMAP" id="MF_01197">
    <property type="entry name" value="SepF"/>
    <property type="match status" value="1"/>
</dbReference>
<dbReference type="RefSeq" id="WP_180891823.1">
    <property type="nucleotide sequence ID" value="NZ_JACCKD010000002.1"/>
</dbReference>
<dbReference type="Gene3D" id="3.30.110.150">
    <property type="entry name" value="SepF-like protein"/>
    <property type="match status" value="1"/>
</dbReference>
<accession>A0A838A717</accession>
<proteinExistence type="inferred from homology"/>
<evidence type="ECO:0000256" key="4">
    <source>
        <dbReference type="ARBA" id="ARBA00044936"/>
    </source>
</evidence>
<evidence type="ECO:0000256" key="5">
    <source>
        <dbReference type="HAMAP-Rule" id="MF_01197"/>
    </source>
</evidence>
<sequence length="214" mass="23930">MSTLQRLKAYFGMIPADDEGYDDYPAHQGYRYDYREDYRDDYRDDEGYVAEEPPHRGRGGYRMRADPLDEPNVPVRGRGRGSAGEPAVAGALAMDRQPEQVTRLRSVPEYSAQPAAPPARDPLSRIVTLHPSGYSEAREIGEHFRDGSPVIMNLTEMENADAKRLVDFAAGLAFALQGSIDKVTNKVFLLSPPDIDVSAEDRRRIAEGGLFLRR</sequence>
<dbReference type="InterPro" id="IPR023052">
    <property type="entry name" value="Cell_div_SepF"/>
</dbReference>
<organism evidence="7 8">
    <name type="scientific">Haloechinothrix aidingensis</name>
    <dbReference type="NCBI Taxonomy" id="2752311"/>
    <lineage>
        <taxon>Bacteria</taxon>
        <taxon>Bacillati</taxon>
        <taxon>Actinomycetota</taxon>
        <taxon>Actinomycetes</taxon>
        <taxon>Pseudonocardiales</taxon>
        <taxon>Pseudonocardiaceae</taxon>
        <taxon>Haloechinothrix</taxon>
    </lineage>
</organism>
<keyword evidence="2 5" id="KW-0717">Septation</keyword>
<comment type="function">
    <text evidence="4 5">Cell division protein that is part of the divisome complex and is recruited early to the Z-ring. Probably stimulates Z-ring formation, perhaps through the cross-linking of FtsZ protofilaments. Its function overlaps with FtsA.</text>
</comment>
<dbReference type="Pfam" id="PF04472">
    <property type="entry name" value="SepF"/>
    <property type="match status" value="1"/>
</dbReference>
<keyword evidence="8" id="KW-1185">Reference proteome</keyword>
<dbReference type="PANTHER" id="PTHR35798">
    <property type="entry name" value="CELL DIVISION PROTEIN SEPF"/>
    <property type="match status" value="1"/>
</dbReference>